<sequence length="87" mass="9611">MQPVGDEDKEINSEYSLDRLLFGTEYNLPNLRNKAVDSLIELHVGGSVPAYQDIIKAYQGILQGSPIRKLSVDLMILSSSRSSNDDA</sequence>
<gene>
    <name evidence="1" type="ORF">N7G274_004736</name>
</gene>
<reference evidence="1 2" key="1">
    <citation type="submission" date="2024-09" db="EMBL/GenBank/DDBJ databases">
        <title>Rethinking Asexuality: The Enigmatic Case of Functional Sexual Genes in Lepraria (Stereocaulaceae).</title>
        <authorList>
            <person name="Doellman M."/>
            <person name="Sun Y."/>
            <person name="Barcenas-Pena A."/>
            <person name="Lumbsch H.T."/>
            <person name="Grewe F."/>
        </authorList>
    </citation>
    <scope>NUCLEOTIDE SEQUENCE [LARGE SCALE GENOMIC DNA]</scope>
    <source>
        <strain evidence="1 2">Mercado 3170</strain>
    </source>
</reference>
<proteinExistence type="predicted"/>
<organism evidence="1 2">
    <name type="scientific">Stereocaulon virgatum</name>
    <dbReference type="NCBI Taxonomy" id="373712"/>
    <lineage>
        <taxon>Eukaryota</taxon>
        <taxon>Fungi</taxon>
        <taxon>Dikarya</taxon>
        <taxon>Ascomycota</taxon>
        <taxon>Pezizomycotina</taxon>
        <taxon>Lecanoromycetes</taxon>
        <taxon>OSLEUM clade</taxon>
        <taxon>Lecanoromycetidae</taxon>
        <taxon>Lecanorales</taxon>
        <taxon>Lecanorineae</taxon>
        <taxon>Stereocaulaceae</taxon>
        <taxon>Stereocaulon</taxon>
    </lineage>
</organism>
<dbReference type="EMBL" id="JBEFKJ010000014">
    <property type="protein sequence ID" value="KAL2042248.1"/>
    <property type="molecule type" value="Genomic_DNA"/>
</dbReference>
<evidence type="ECO:0000313" key="1">
    <source>
        <dbReference type="EMBL" id="KAL2042248.1"/>
    </source>
</evidence>
<name>A0ABR4AFT6_9LECA</name>
<protein>
    <submittedName>
        <fullName evidence="1">Uncharacterized protein</fullName>
    </submittedName>
</protein>
<keyword evidence="2" id="KW-1185">Reference proteome</keyword>
<comment type="caution">
    <text evidence="1">The sequence shown here is derived from an EMBL/GenBank/DDBJ whole genome shotgun (WGS) entry which is preliminary data.</text>
</comment>
<evidence type="ECO:0000313" key="2">
    <source>
        <dbReference type="Proteomes" id="UP001590950"/>
    </source>
</evidence>
<accession>A0ABR4AFT6</accession>
<dbReference type="Proteomes" id="UP001590950">
    <property type="component" value="Unassembled WGS sequence"/>
</dbReference>